<dbReference type="InterPro" id="IPR036291">
    <property type="entry name" value="NAD(P)-bd_dom_sf"/>
</dbReference>
<evidence type="ECO:0000313" key="2">
    <source>
        <dbReference type="EMBL" id="SDR20588.1"/>
    </source>
</evidence>
<dbReference type="Gene3D" id="3.40.50.720">
    <property type="entry name" value="NAD(P)-binding Rossmann-like Domain"/>
    <property type="match status" value="1"/>
</dbReference>
<dbReference type="AlphaFoldDB" id="A0A1H1H657"/>
<dbReference type="SUPFAM" id="SSF51735">
    <property type="entry name" value="NAD(P)-binding Rossmann-fold domains"/>
    <property type="match status" value="1"/>
</dbReference>
<dbReference type="EMBL" id="FNKH01000002">
    <property type="protein sequence ID" value="SDR20588.1"/>
    <property type="molecule type" value="Genomic_DNA"/>
</dbReference>
<sequence>MTGGTGFVGCHIVAALVQAGHTVRLLVRDRDKTQASLRPFGADVVAAAQQDVVVGDVLDPQAVRDAVNGCDAVVHAAAIYSLDPRRSAEIQRTNVDAAENVLGEAVRARLSPVVHISTYAVLVRKGGTDPSLPLGDIDYPYTRSKILSEQVARGFQAAGNPVVTVYPGSTLGPNDPYRGDQSERLRWLAAGRLPTWPSGRTHYTDVRDVAALVAAVVNKSREPRRYVVPGHFVDGKMIFGALGRATGRRYPFVTVPASMMLAMLQPMGLLQRRLPGQWTLPAYAESIDILRRGTEFDTSAASDEFDVHARPFDETIRDTVRWLVESGRLPAKYAVA</sequence>
<dbReference type="Pfam" id="PF01370">
    <property type="entry name" value="Epimerase"/>
    <property type="match status" value="1"/>
</dbReference>
<dbReference type="STRING" id="37928.SAMN04489742_4587"/>
<reference evidence="2 3" key="1">
    <citation type="submission" date="2016-10" db="EMBL/GenBank/DDBJ databases">
        <authorList>
            <person name="de Groot N.N."/>
        </authorList>
    </citation>
    <scope>NUCLEOTIDE SEQUENCE [LARGE SCALE GENOMIC DNA]</scope>
    <source>
        <strain evidence="2 3">DSM 20117</strain>
    </source>
</reference>
<organism evidence="2 3">
    <name type="scientific">Crystallibacter crystallopoietes</name>
    <dbReference type="NCBI Taxonomy" id="37928"/>
    <lineage>
        <taxon>Bacteria</taxon>
        <taxon>Bacillati</taxon>
        <taxon>Actinomycetota</taxon>
        <taxon>Actinomycetes</taxon>
        <taxon>Micrococcales</taxon>
        <taxon>Micrococcaceae</taxon>
        <taxon>Crystallibacter</taxon>
    </lineage>
</organism>
<evidence type="ECO:0000259" key="1">
    <source>
        <dbReference type="Pfam" id="PF01370"/>
    </source>
</evidence>
<dbReference type="PANTHER" id="PTHR48079:SF6">
    <property type="entry name" value="NAD(P)-BINDING DOMAIN-CONTAINING PROTEIN-RELATED"/>
    <property type="match status" value="1"/>
</dbReference>
<evidence type="ECO:0000313" key="3">
    <source>
        <dbReference type="Proteomes" id="UP000181917"/>
    </source>
</evidence>
<dbReference type="Proteomes" id="UP000181917">
    <property type="component" value="Unassembled WGS sequence"/>
</dbReference>
<dbReference type="InterPro" id="IPR001509">
    <property type="entry name" value="Epimerase_deHydtase"/>
</dbReference>
<name>A0A1H1H657_9MICC</name>
<feature type="domain" description="NAD-dependent epimerase/dehydratase" evidence="1">
    <location>
        <begin position="1"/>
        <end position="228"/>
    </location>
</feature>
<keyword evidence="3" id="KW-1185">Reference proteome</keyword>
<gene>
    <name evidence="2" type="ORF">SAMN04489742_4587</name>
</gene>
<protein>
    <submittedName>
        <fullName evidence="2">Nucleoside-diphosphate-sugar epimerase</fullName>
    </submittedName>
</protein>
<proteinExistence type="predicted"/>
<dbReference type="PANTHER" id="PTHR48079">
    <property type="entry name" value="PROTEIN YEEZ"/>
    <property type="match status" value="1"/>
</dbReference>
<dbReference type="InterPro" id="IPR051783">
    <property type="entry name" value="NAD(P)-dependent_oxidoreduct"/>
</dbReference>
<dbReference type="GO" id="GO:0004029">
    <property type="term" value="F:aldehyde dehydrogenase (NAD+) activity"/>
    <property type="evidence" value="ECO:0007669"/>
    <property type="project" value="TreeGrafter"/>
</dbReference>
<dbReference type="GO" id="GO:0005737">
    <property type="term" value="C:cytoplasm"/>
    <property type="evidence" value="ECO:0007669"/>
    <property type="project" value="TreeGrafter"/>
</dbReference>
<accession>A0A1H1H657</accession>